<feature type="binding site" evidence="5">
    <location>
        <position position="138"/>
    </location>
    <ligand>
        <name>S-adenosyl-L-methionine</name>
        <dbReference type="ChEBI" id="CHEBI:59789"/>
    </ligand>
</feature>
<feature type="binding site" evidence="5">
    <location>
        <begin position="190"/>
        <end position="193"/>
    </location>
    <ligand>
        <name>substrate</name>
    </ligand>
</feature>
<dbReference type="GO" id="GO:0003676">
    <property type="term" value="F:nucleic acid binding"/>
    <property type="evidence" value="ECO:0007669"/>
    <property type="project" value="InterPro"/>
</dbReference>
<dbReference type="OrthoDB" id="9800643at2"/>
<dbReference type="PANTHER" id="PTHR18895:SF74">
    <property type="entry name" value="MTRF1L RELEASE FACTOR GLUTAMINE METHYLTRANSFERASE"/>
    <property type="match status" value="1"/>
</dbReference>
<dbReference type="RefSeq" id="WP_055449132.1">
    <property type="nucleotide sequence ID" value="NZ_CYHF01000001.1"/>
</dbReference>
<dbReference type="EC" id="2.1.1.297" evidence="5"/>
<dbReference type="GO" id="GO:0032259">
    <property type="term" value="P:methylation"/>
    <property type="evidence" value="ECO:0007669"/>
    <property type="project" value="UniProtKB-KW"/>
</dbReference>
<keyword evidence="3 5" id="KW-0949">S-adenosyl-L-methionine</keyword>
<dbReference type="Proteomes" id="UP000183649">
    <property type="component" value="Unassembled WGS sequence"/>
</dbReference>
<sequence length="296" mass="32458">MPSLAEWMRGCDLARLEAQVLVETVQGWSRATQAAHPERELDASALERLNALAARLRSGEPLAYVLRQREFYGLEFEVTPDVLIPRPDTELLVDLALRHLDDLPEPRHPTVLDMGTGSGAIAIAIAHARPKARVWALDTSATALAVARANAARLLDPHREGGAVNFQQTDWWRGLQLPTAFACFDCVVSNPPYIAANDPHLSDLRHEPSLALTGQHPTADGLSDLRQIVAEAAPHLREDGRLLLEHGYDQAAAVRDLLIAHGFREVFSARDLAGIERVSGGFCPQQRAHTMPPKMA</sequence>
<keyword evidence="2 5" id="KW-0808">Transferase</keyword>
<dbReference type="EMBL" id="CYHF01000001">
    <property type="protein sequence ID" value="CUA93266.1"/>
    <property type="molecule type" value="Genomic_DNA"/>
</dbReference>
<protein>
    <recommendedName>
        <fullName evidence="5">Release factor glutamine methyltransferase</fullName>
        <shortName evidence="5">RF MTase</shortName>
        <ecNumber evidence="5">2.1.1.297</ecNumber>
    </recommendedName>
    <alternativeName>
        <fullName evidence="5">N5-glutamine methyltransferase PrmC</fullName>
    </alternativeName>
    <alternativeName>
        <fullName evidence="5">Protein-(glutamine-N5) MTase PrmC</fullName>
    </alternativeName>
    <alternativeName>
        <fullName evidence="5">Protein-glutamine N-methyltransferase PrmC</fullName>
    </alternativeName>
</protein>
<evidence type="ECO:0000256" key="5">
    <source>
        <dbReference type="HAMAP-Rule" id="MF_02126"/>
    </source>
</evidence>
<dbReference type="InterPro" id="IPR040758">
    <property type="entry name" value="PrmC_N"/>
</dbReference>
<dbReference type="Gene3D" id="1.10.8.10">
    <property type="entry name" value="DNA helicase RuvA subunit, C-terminal domain"/>
    <property type="match status" value="1"/>
</dbReference>
<dbReference type="InterPro" id="IPR007848">
    <property type="entry name" value="Small_mtfrase_dom"/>
</dbReference>
<evidence type="ECO:0000256" key="3">
    <source>
        <dbReference type="ARBA" id="ARBA00022691"/>
    </source>
</evidence>
<dbReference type="InterPro" id="IPR019874">
    <property type="entry name" value="RF_methyltr_PrmC"/>
</dbReference>
<proteinExistence type="inferred from homology"/>
<dbReference type="InterPro" id="IPR004556">
    <property type="entry name" value="HemK-like"/>
</dbReference>
<feature type="binding site" evidence="5">
    <location>
        <position position="190"/>
    </location>
    <ligand>
        <name>S-adenosyl-L-methionine</name>
        <dbReference type="ChEBI" id="CHEBI:59789"/>
    </ligand>
</feature>
<feature type="domain" description="Methyltransferase small" evidence="6">
    <location>
        <begin position="100"/>
        <end position="197"/>
    </location>
</feature>
<evidence type="ECO:0000256" key="1">
    <source>
        <dbReference type="ARBA" id="ARBA00022603"/>
    </source>
</evidence>
<comment type="catalytic activity">
    <reaction evidence="4 5">
        <text>L-glutaminyl-[peptide chain release factor] + S-adenosyl-L-methionine = N(5)-methyl-L-glutaminyl-[peptide chain release factor] + S-adenosyl-L-homocysteine + H(+)</text>
        <dbReference type="Rhea" id="RHEA:42896"/>
        <dbReference type="Rhea" id="RHEA-COMP:10271"/>
        <dbReference type="Rhea" id="RHEA-COMP:10272"/>
        <dbReference type="ChEBI" id="CHEBI:15378"/>
        <dbReference type="ChEBI" id="CHEBI:30011"/>
        <dbReference type="ChEBI" id="CHEBI:57856"/>
        <dbReference type="ChEBI" id="CHEBI:59789"/>
        <dbReference type="ChEBI" id="CHEBI:61891"/>
        <dbReference type="EC" id="2.1.1.297"/>
    </reaction>
</comment>
<dbReference type="STRING" id="339866.GCA_001418255_00165"/>
<dbReference type="HAMAP" id="MF_02126">
    <property type="entry name" value="RF_methyltr_PrmC"/>
    <property type="match status" value="1"/>
</dbReference>
<evidence type="ECO:0000256" key="2">
    <source>
        <dbReference type="ARBA" id="ARBA00022679"/>
    </source>
</evidence>
<feature type="binding site" evidence="5">
    <location>
        <begin position="115"/>
        <end position="119"/>
    </location>
    <ligand>
        <name>S-adenosyl-L-methionine</name>
        <dbReference type="ChEBI" id="CHEBI:59789"/>
    </ligand>
</feature>
<accession>A0A0K6HQZ5</accession>
<dbReference type="NCBIfam" id="TIGR00536">
    <property type="entry name" value="hemK_fam"/>
    <property type="match status" value="1"/>
</dbReference>
<dbReference type="Pfam" id="PF05175">
    <property type="entry name" value="MTS"/>
    <property type="match status" value="1"/>
</dbReference>
<evidence type="ECO:0000259" key="6">
    <source>
        <dbReference type="Pfam" id="PF05175"/>
    </source>
</evidence>
<organism evidence="8 9">
    <name type="scientific">Thiomonas bhubaneswarensis</name>
    <dbReference type="NCBI Taxonomy" id="339866"/>
    <lineage>
        <taxon>Bacteria</taxon>
        <taxon>Pseudomonadati</taxon>
        <taxon>Pseudomonadota</taxon>
        <taxon>Betaproteobacteria</taxon>
        <taxon>Burkholderiales</taxon>
        <taxon>Thiomonas</taxon>
    </lineage>
</organism>
<keyword evidence="9" id="KW-1185">Reference proteome</keyword>
<dbReference type="SUPFAM" id="SSF53335">
    <property type="entry name" value="S-adenosyl-L-methionine-dependent methyltransferases"/>
    <property type="match status" value="1"/>
</dbReference>
<dbReference type="InterPro" id="IPR029063">
    <property type="entry name" value="SAM-dependent_MTases_sf"/>
</dbReference>
<keyword evidence="1 5" id="KW-0489">Methyltransferase</keyword>
<dbReference type="PROSITE" id="PS00092">
    <property type="entry name" value="N6_MTASE"/>
    <property type="match status" value="1"/>
</dbReference>
<feature type="binding site" evidence="5">
    <location>
        <position position="171"/>
    </location>
    <ligand>
        <name>S-adenosyl-L-methionine</name>
        <dbReference type="ChEBI" id="CHEBI:59789"/>
    </ligand>
</feature>
<dbReference type="NCBIfam" id="TIGR03534">
    <property type="entry name" value="RF_mod_PrmC"/>
    <property type="match status" value="1"/>
</dbReference>
<dbReference type="AlphaFoldDB" id="A0A0K6HQZ5"/>
<comment type="similarity">
    <text evidence="5">Belongs to the protein N5-glutamine methyltransferase family. PrmC subfamily.</text>
</comment>
<evidence type="ECO:0000313" key="8">
    <source>
        <dbReference type="EMBL" id="CUA93266.1"/>
    </source>
</evidence>
<dbReference type="Pfam" id="PF17827">
    <property type="entry name" value="PrmC_N"/>
    <property type="match status" value="1"/>
</dbReference>
<dbReference type="InterPro" id="IPR050320">
    <property type="entry name" value="N5-glutamine_MTase"/>
</dbReference>
<gene>
    <name evidence="5" type="primary">prmC</name>
    <name evidence="8" type="ORF">Ga0061069_101167</name>
</gene>
<evidence type="ECO:0000313" key="9">
    <source>
        <dbReference type="Proteomes" id="UP000183649"/>
    </source>
</evidence>
<dbReference type="Gene3D" id="3.40.50.150">
    <property type="entry name" value="Vaccinia Virus protein VP39"/>
    <property type="match status" value="1"/>
</dbReference>
<name>A0A0K6HQZ5_9BURK</name>
<dbReference type="PANTHER" id="PTHR18895">
    <property type="entry name" value="HEMK METHYLTRANSFERASE"/>
    <property type="match status" value="1"/>
</dbReference>
<evidence type="ECO:0000256" key="4">
    <source>
        <dbReference type="ARBA" id="ARBA00048391"/>
    </source>
</evidence>
<dbReference type="GO" id="GO:0102559">
    <property type="term" value="F:peptide chain release factor N(5)-glutamine methyltransferase activity"/>
    <property type="evidence" value="ECO:0007669"/>
    <property type="project" value="UniProtKB-EC"/>
</dbReference>
<evidence type="ECO:0000259" key="7">
    <source>
        <dbReference type="Pfam" id="PF17827"/>
    </source>
</evidence>
<comment type="function">
    <text evidence="5">Methylates the class 1 translation termination release factors RF1/PrfA and RF2/PrfB on the glutamine residue of the universally conserved GGQ motif.</text>
</comment>
<dbReference type="InterPro" id="IPR002052">
    <property type="entry name" value="DNA_methylase_N6_adenine_CS"/>
</dbReference>
<feature type="domain" description="Release factor glutamine methyltransferase N-terminal" evidence="7">
    <location>
        <begin position="10"/>
        <end position="66"/>
    </location>
</feature>
<reference evidence="9" key="1">
    <citation type="submission" date="2015-08" db="EMBL/GenBank/DDBJ databases">
        <authorList>
            <person name="Varghese N."/>
        </authorList>
    </citation>
    <scope>NUCLEOTIDE SEQUENCE [LARGE SCALE GENOMIC DNA]</scope>
    <source>
        <strain evidence="9">DSM 18181</strain>
    </source>
</reference>